<keyword evidence="1" id="KW-0677">Repeat</keyword>
<dbReference type="InterPro" id="IPR011989">
    <property type="entry name" value="ARM-like"/>
</dbReference>
<keyword evidence="1" id="KW-0131">Cell cycle</keyword>
<name>A0AAD4MHV4_9BILA</name>
<dbReference type="AlphaFoldDB" id="A0AAD4MHV4"/>
<organism evidence="3 4">
    <name type="scientific">Ditylenchus destructor</name>
    <dbReference type="NCBI Taxonomy" id="166010"/>
    <lineage>
        <taxon>Eukaryota</taxon>
        <taxon>Metazoa</taxon>
        <taxon>Ecdysozoa</taxon>
        <taxon>Nematoda</taxon>
        <taxon>Chromadorea</taxon>
        <taxon>Rhabditida</taxon>
        <taxon>Tylenchina</taxon>
        <taxon>Tylenchomorpha</taxon>
        <taxon>Sphaerularioidea</taxon>
        <taxon>Anguinidae</taxon>
        <taxon>Anguininae</taxon>
        <taxon>Ditylenchus</taxon>
    </lineage>
</organism>
<dbReference type="GO" id="GO:0140588">
    <property type="term" value="P:chromatin looping"/>
    <property type="evidence" value="ECO:0007669"/>
    <property type="project" value="InterPro"/>
</dbReference>
<dbReference type="SUPFAM" id="SSF48371">
    <property type="entry name" value="ARM repeat"/>
    <property type="match status" value="1"/>
</dbReference>
<dbReference type="GO" id="GO:0071169">
    <property type="term" value="P:establishment of protein localization to chromatin"/>
    <property type="evidence" value="ECO:0007669"/>
    <property type="project" value="TreeGrafter"/>
</dbReference>
<dbReference type="Pfam" id="PF12830">
    <property type="entry name" value="Nipped-B_C"/>
    <property type="match status" value="1"/>
</dbReference>
<dbReference type="InterPro" id="IPR024986">
    <property type="entry name" value="Nipped-B_C"/>
</dbReference>
<dbReference type="Gene3D" id="1.25.10.10">
    <property type="entry name" value="Leucine-rich Repeat Variant"/>
    <property type="match status" value="1"/>
</dbReference>
<dbReference type="GO" id="GO:0003682">
    <property type="term" value="F:chromatin binding"/>
    <property type="evidence" value="ECO:0007669"/>
    <property type="project" value="TreeGrafter"/>
</dbReference>
<accession>A0AAD4MHV4</accession>
<comment type="similarity">
    <text evidence="1">Belongs to the SCC2/Nipped-B family.</text>
</comment>
<gene>
    <name evidence="3" type="ORF">DdX_19466</name>
</gene>
<dbReference type="InterPro" id="IPR016024">
    <property type="entry name" value="ARM-type_fold"/>
</dbReference>
<proteinExistence type="inferred from homology"/>
<dbReference type="GO" id="GO:0010468">
    <property type="term" value="P:regulation of gene expression"/>
    <property type="evidence" value="ECO:0007669"/>
    <property type="project" value="InterPro"/>
</dbReference>
<dbReference type="PANTHER" id="PTHR21704">
    <property type="entry name" value="NIPPED-B-LIKE PROTEIN DELANGIN SCC2-RELATED"/>
    <property type="match status" value="1"/>
</dbReference>
<protein>
    <recommendedName>
        <fullName evidence="1">Nipped-B protein</fullName>
    </recommendedName>
</protein>
<dbReference type="GO" id="GO:0034087">
    <property type="term" value="P:establishment of mitotic sister chromatid cohesion"/>
    <property type="evidence" value="ECO:0007669"/>
    <property type="project" value="TreeGrafter"/>
</dbReference>
<reference evidence="3" key="1">
    <citation type="submission" date="2022-01" db="EMBL/GenBank/DDBJ databases">
        <title>Genome Sequence Resource for Two Populations of Ditylenchus destructor, the Migratory Endoparasitic Phytonematode.</title>
        <authorList>
            <person name="Zhang H."/>
            <person name="Lin R."/>
            <person name="Xie B."/>
        </authorList>
    </citation>
    <scope>NUCLEOTIDE SEQUENCE</scope>
    <source>
        <strain evidence="3">BazhouSP</strain>
    </source>
</reference>
<dbReference type="PANTHER" id="PTHR21704:SF18">
    <property type="entry name" value="NIPPED-B-LIKE PROTEIN"/>
    <property type="match status" value="1"/>
</dbReference>
<comment type="caution">
    <text evidence="3">The sequence shown here is derived from an EMBL/GenBank/DDBJ whole genome shotgun (WGS) entry which is preliminary data.</text>
</comment>
<sequence length="682" mass="78339">MPNTQHSANMSMTLFVEQSRNEIQLKMILCIGSVIEYNEEHDSWMTSMVWNTRMESAVIKLPPFNAYDPVADRLKSLRLLSEIIDKDKKLFTHPKVVRCLRDRLVDISPLIREATFELVGKQLIAKPECFNRDYYTIFCDRLRDNAIAVRKRVVRVLAGLLSKLSNSEMKTSLLALLVNRVQDEQSVKKLCINAFISLWFSSKSKSKEELTDNAMSIAATVSKCTEEGNLELLESLMHEILDTNDVAVLSNAKHTCSVLVDCLMSSTLEIYDMMVDKHVPAAKDTENQTEDDKITSFQEQSFQLDVSLGDEQRIVSTLQALALFVRMRPEFLVDYVETFLRFLLAPVKSTIDKYILEKVIKILEKVVPIIENPSEEFLNALDEWLTVLIRTSTANIIDSSMSCLRNVFEKFPYDSHRRLCSIVVLYLKYLFKLKDIVETHSQRALSSEDRNSLKRCIFTLSVICRYFDLDDLLSDYPMPKFGSPTRSELNSNESDGTAPNNVRELIFDVLMFFSNNYESVDQMSVNRKKARLQEYDHSICQTSLTALGQLAASCPDLLKREQLRFIYLAIMNSSEGKYMSLKVQILKNLSTFLIAKESDAMKKDNKKCDVPSGEQISDLREMNLHDSGLCSELIQAYWPAIIDSYYYTHTEVRLEAGELIWRTLEQGLVTPVSKRFIIYRKL</sequence>
<feature type="domain" description="Sister chromatid cohesion C-terminal" evidence="2">
    <location>
        <begin position="630"/>
        <end position="672"/>
    </location>
</feature>
<comment type="subcellular location">
    <subcellularLocation>
        <location evidence="1">Nucleus</location>
    </subcellularLocation>
</comment>
<dbReference type="InterPro" id="IPR033031">
    <property type="entry name" value="Scc2/Nipped-B"/>
</dbReference>
<keyword evidence="4" id="KW-1185">Reference proteome</keyword>
<evidence type="ECO:0000313" key="3">
    <source>
        <dbReference type="EMBL" id="KAI1695666.1"/>
    </source>
</evidence>
<dbReference type="GO" id="GO:1990414">
    <property type="term" value="P:replication-born double-strand break repair via sister chromatid exchange"/>
    <property type="evidence" value="ECO:0007669"/>
    <property type="project" value="TreeGrafter"/>
</dbReference>
<evidence type="ECO:0000313" key="4">
    <source>
        <dbReference type="Proteomes" id="UP001201812"/>
    </source>
</evidence>
<dbReference type="EMBL" id="JAKKPZ010000383">
    <property type="protein sequence ID" value="KAI1695666.1"/>
    <property type="molecule type" value="Genomic_DNA"/>
</dbReference>
<dbReference type="Proteomes" id="UP001201812">
    <property type="component" value="Unassembled WGS sequence"/>
</dbReference>
<dbReference type="GO" id="GO:0061775">
    <property type="term" value="F:cohesin loader activity"/>
    <property type="evidence" value="ECO:0007669"/>
    <property type="project" value="InterPro"/>
</dbReference>
<keyword evidence="1" id="KW-0539">Nucleus</keyword>
<evidence type="ECO:0000256" key="1">
    <source>
        <dbReference type="RuleBase" id="RU364107"/>
    </source>
</evidence>
<dbReference type="GO" id="GO:0090694">
    <property type="term" value="C:Scc2-Scc4 cohesin loading complex"/>
    <property type="evidence" value="ECO:0007669"/>
    <property type="project" value="TreeGrafter"/>
</dbReference>
<evidence type="ECO:0000259" key="2">
    <source>
        <dbReference type="Pfam" id="PF12830"/>
    </source>
</evidence>